<evidence type="ECO:0000256" key="1">
    <source>
        <dbReference type="SAM" id="Phobius"/>
    </source>
</evidence>
<keyword evidence="1" id="KW-0472">Membrane</keyword>
<dbReference type="RefSeq" id="WP_071137097.1">
    <property type="nucleotide sequence ID" value="NZ_DUQN01000097.1"/>
</dbReference>
<name>A0A1G4G842_9BACT</name>
<proteinExistence type="predicted"/>
<keyword evidence="1" id="KW-1133">Transmembrane helix</keyword>
<evidence type="ECO:0000313" key="2">
    <source>
        <dbReference type="EMBL" id="SCM58503.1"/>
    </source>
</evidence>
<dbReference type="KEGG" id="pmuc:ING2E5A_1838"/>
<dbReference type="Proteomes" id="UP000178485">
    <property type="component" value="Chromosome i"/>
</dbReference>
<dbReference type="EMBL" id="LT608328">
    <property type="protein sequence ID" value="SCM58503.1"/>
    <property type="molecule type" value="Genomic_DNA"/>
</dbReference>
<dbReference type="STRING" id="1642646.ING2E5A_1838"/>
<keyword evidence="3" id="KW-1185">Reference proteome</keyword>
<keyword evidence="1" id="KW-0812">Transmembrane</keyword>
<reference evidence="2 3" key="1">
    <citation type="submission" date="2016-08" db="EMBL/GenBank/DDBJ databases">
        <authorList>
            <person name="Seilhamer J.J."/>
        </authorList>
    </citation>
    <scope>NUCLEOTIDE SEQUENCE [LARGE SCALE GENOMIC DNA]</scope>
    <source>
        <strain evidence="2">ING2-E5A</strain>
    </source>
</reference>
<evidence type="ECO:0000313" key="3">
    <source>
        <dbReference type="Proteomes" id="UP000178485"/>
    </source>
</evidence>
<organism evidence="2 3">
    <name type="scientific">Petrimonas mucosa</name>
    <dbReference type="NCBI Taxonomy" id="1642646"/>
    <lineage>
        <taxon>Bacteria</taxon>
        <taxon>Pseudomonadati</taxon>
        <taxon>Bacteroidota</taxon>
        <taxon>Bacteroidia</taxon>
        <taxon>Bacteroidales</taxon>
        <taxon>Dysgonomonadaceae</taxon>
        <taxon>Petrimonas</taxon>
    </lineage>
</organism>
<gene>
    <name evidence="2" type="ORF">ING2E5A_1838</name>
</gene>
<dbReference type="AlphaFoldDB" id="A0A1G4G842"/>
<sequence length="120" mass="14661">MKIIYSRYLPVKGFRAINLFGILFARKEQPLPNSEIINHELIHTRQMLELLVIGFYLWYVVEWLIKWLVYRDRLVAYRNIGFEREAFENEANPDYLKSRRRYRFLSYIFVTGNLTKNHSR</sequence>
<protein>
    <submittedName>
        <fullName evidence="2">Putative membrane protein</fullName>
    </submittedName>
</protein>
<accession>A0A1G4G842</accession>
<feature type="transmembrane region" description="Helical" evidence="1">
    <location>
        <begin position="50"/>
        <end position="69"/>
    </location>
</feature>